<reference evidence="5 6" key="1">
    <citation type="submission" date="2019-07" db="EMBL/GenBank/DDBJ databases">
        <title>Diversity of Bacteria from Kongsfjorden, Arctic.</title>
        <authorList>
            <person name="Yu Y."/>
        </authorList>
    </citation>
    <scope>NUCLEOTIDE SEQUENCE [LARGE SCALE GENOMIC DNA]</scope>
    <source>
        <strain evidence="5 6">SM1927</strain>
    </source>
</reference>
<gene>
    <name evidence="5" type="ORF">FQP85_19790</name>
</gene>
<evidence type="ECO:0000313" key="6">
    <source>
        <dbReference type="Proteomes" id="UP000317938"/>
    </source>
</evidence>
<dbReference type="PANTHER" id="PTHR38764">
    <property type="entry name" value="ACYL CARRIER PROTEIN PHOSPHODIESTERASE"/>
    <property type="match status" value="1"/>
</dbReference>
<dbReference type="RefSeq" id="WP_145241829.1">
    <property type="nucleotide sequence ID" value="NZ_VNFF01000025.1"/>
</dbReference>
<name>A0ABY3F989_9GAMM</name>
<accession>A0ABY3F989</accession>
<evidence type="ECO:0000256" key="3">
    <source>
        <dbReference type="ARBA" id="ARBA00023098"/>
    </source>
</evidence>
<keyword evidence="2" id="KW-0378">Hydrolase</keyword>
<dbReference type="Pfam" id="PF04336">
    <property type="entry name" value="ACP_PD"/>
    <property type="match status" value="1"/>
</dbReference>
<dbReference type="PANTHER" id="PTHR38764:SF1">
    <property type="entry name" value="ACYL CARRIER PROTEIN PHOSPHODIESTERASE"/>
    <property type="match status" value="1"/>
</dbReference>
<keyword evidence="4" id="KW-0275">Fatty acid biosynthesis</keyword>
<evidence type="ECO:0000256" key="2">
    <source>
        <dbReference type="ARBA" id="ARBA00022801"/>
    </source>
</evidence>
<dbReference type="EMBL" id="VNFF01000025">
    <property type="protein sequence ID" value="TVU80406.1"/>
    <property type="molecule type" value="Genomic_DNA"/>
</dbReference>
<keyword evidence="6" id="KW-1185">Reference proteome</keyword>
<keyword evidence="1" id="KW-0444">Lipid biosynthesis</keyword>
<protein>
    <submittedName>
        <fullName evidence="5">DUF479 domain-containing protein</fullName>
    </submittedName>
</protein>
<evidence type="ECO:0000256" key="1">
    <source>
        <dbReference type="ARBA" id="ARBA00022516"/>
    </source>
</evidence>
<dbReference type="Proteomes" id="UP000317938">
    <property type="component" value="Unassembled WGS sequence"/>
</dbReference>
<sequence length="212" mass="24380">MNYLAHLYLAQPTADSHFGNLLGDFGGNRHVEQLPITVKNALDNHYLVDKFTDAHPLVKEAKQYFSPQRKRFAGVAIDVVFDHFLIQHWQRFNEQPLSDFKQISYRLLGKRIAVMPPRMQSVVKHMTQNDWFKEYETVEGVGVALDNIAKRIRFTNTFSGAAADIAQHYTELDAIFLAFFPELIKYVNQRDIEGAHDASVETFKCRSGFSLK</sequence>
<evidence type="ECO:0000313" key="5">
    <source>
        <dbReference type="EMBL" id="TVU80406.1"/>
    </source>
</evidence>
<proteinExistence type="predicted"/>
<keyword evidence="4" id="KW-0276">Fatty acid metabolism</keyword>
<comment type="caution">
    <text evidence="5">The sequence shown here is derived from an EMBL/GenBank/DDBJ whole genome shotgun (WGS) entry which is preliminary data.</text>
</comment>
<dbReference type="PIRSF" id="PIRSF011489">
    <property type="entry name" value="DUF479"/>
    <property type="match status" value="1"/>
</dbReference>
<keyword evidence="3" id="KW-0443">Lipid metabolism</keyword>
<dbReference type="InterPro" id="IPR007431">
    <property type="entry name" value="ACP_PD"/>
</dbReference>
<organism evidence="5 6">
    <name type="scientific">Pseudoalteromonas neustonica</name>
    <dbReference type="NCBI Taxonomy" id="1840331"/>
    <lineage>
        <taxon>Bacteria</taxon>
        <taxon>Pseudomonadati</taxon>
        <taxon>Pseudomonadota</taxon>
        <taxon>Gammaproteobacteria</taxon>
        <taxon>Alteromonadales</taxon>
        <taxon>Pseudoalteromonadaceae</taxon>
        <taxon>Pseudoalteromonas</taxon>
    </lineage>
</organism>
<evidence type="ECO:0000256" key="4">
    <source>
        <dbReference type="ARBA" id="ARBA00023160"/>
    </source>
</evidence>